<dbReference type="EMBL" id="JBEYXV010000019">
    <property type="protein sequence ID" value="MEU6825199.1"/>
    <property type="molecule type" value="Genomic_DNA"/>
</dbReference>
<dbReference type="PIRSF" id="PIRSF000103">
    <property type="entry name" value="HIBADH"/>
    <property type="match status" value="1"/>
</dbReference>
<evidence type="ECO:0000313" key="5">
    <source>
        <dbReference type="EMBL" id="MEU6825199.1"/>
    </source>
</evidence>
<dbReference type="Pfam" id="PF03446">
    <property type="entry name" value="NAD_binding_2"/>
    <property type="match status" value="1"/>
</dbReference>
<name>A0ABV3BVZ5_9ACTN</name>
<dbReference type="InterPro" id="IPR036291">
    <property type="entry name" value="NAD(P)-bd_dom_sf"/>
</dbReference>
<dbReference type="PANTHER" id="PTHR43580">
    <property type="entry name" value="OXIDOREDUCTASE GLYR1-RELATED"/>
    <property type="match status" value="1"/>
</dbReference>
<dbReference type="Pfam" id="PF21761">
    <property type="entry name" value="RedAm-like_C"/>
    <property type="match status" value="1"/>
</dbReference>
<dbReference type="InterPro" id="IPR006115">
    <property type="entry name" value="6PGDH_NADP-bd"/>
</dbReference>
<dbReference type="PANTHER" id="PTHR43580:SF2">
    <property type="entry name" value="CYTOKINE-LIKE NUCLEAR FACTOR N-PAC"/>
    <property type="match status" value="1"/>
</dbReference>
<feature type="domain" description="NADPH-dependent reductive aminase-like C-terminal" evidence="4">
    <location>
        <begin position="167"/>
        <end position="293"/>
    </location>
</feature>
<comment type="caution">
    <text evidence="5">The sequence shown here is derived from an EMBL/GenBank/DDBJ whole genome shotgun (WGS) entry which is preliminary data.</text>
</comment>
<dbReference type="Gene3D" id="1.10.1040.10">
    <property type="entry name" value="N-(1-d-carboxylethyl)-l-norvaline Dehydrogenase, domain 2"/>
    <property type="match status" value="1"/>
</dbReference>
<dbReference type="RefSeq" id="WP_359355365.1">
    <property type="nucleotide sequence ID" value="NZ_JBEYXV010000019.1"/>
</dbReference>
<reference evidence="5 6" key="1">
    <citation type="submission" date="2024-06" db="EMBL/GenBank/DDBJ databases">
        <title>The Natural Products Discovery Center: Release of the First 8490 Sequenced Strains for Exploring Actinobacteria Biosynthetic Diversity.</title>
        <authorList>
            <person name="Kalkreuter E."/>
            <person name="Kautsar S.A."/>
            <person name="Yang D."/>
            <person name="Bader C.D."/>
            <person name="Teijaro C.N."/>
            <person name="Fluegel L."/>
            <person name="Davis C.M."/>
            <person name="Simpson J.R."/>
            <person name="Lauterbach L."/>
            <person name="Steele A.D."/>
            <person name="Gui C."/>
            <person name="Meng S."/>
            <person name="Li G."/>
            <person name="Viehrig K."/>
            <person name="Ye F."/>
            <person name="Su P."/>
            <person name="Kiefer A.F."/>
            <person name="Nichols A."/>
            <person name="Cepeda A.J."/>
            <person name="Yan W."/>
            <person name="Fan B."/>
            <person name="Jiang Y."/>
            <person name="Adhikari A."/>
            <person name="Zheng C.-J."/>
            <person name="Schuster L."/>
            <person name="Cowan T.M."/>
            <person name="Smanski M.J."/>
            <person name="Chevrette M.G."/>
            <person name="De Carvalho L.P.S."/>
            <person name="Shen B."/>
        </authorList>
    </citation>
    <scope>NUCLEOTIDE SEQUENCE [LARGE SCALE GENOMIC DNA]</scope>
    <source>
        <strain evidence="5 6">NPDC046838</strain>
    </source>
</reference>
<sequence>MTDAEGTAVPVTIIGLGLMGTALAEAFIEAGHETTVWNRSAEKAAPLVAKGASHATTIVDAVTASPLVIACLTTYEATLAALEPAAAALAGRTLVTLNSGTPSGARGMADWAAGQGARFLDGAVKNVPGAVGKPDTLLYYAGDRATFDAYEETLKVLGGDTVHLGTDPDLAALYEMAVGSTLLPALMGFFQGAALLQARGLEVGSMVRYEVKWLEMIASILPTLAQEIDSGDYTRPASTVGLFDAAAEYDQEMAEAGGIDVSWLAPMNDLVRRAVAEGHRDHSISALVEMLRKPSAETALGG</sequence>
<dbReference type="Proteomes" id="UP001551176">
    <property type="component" value="Unassembled WGS sequence"/>
</dbReference>
<protein>
    <submittedName>
        <fullName evidence="5">NAD(P)-binding domain-containing protein</fullName>
    </submittedName>
</protein>
<keyword evidence="6" id="KW-1185">Reference proteome</keyword>
<evidence type="ECO:0000259" key="3">
    <source>
        <dbReference type="Pfam" id="PF03446"/>
    </source>
</evidence>
<accession>A0ABV3BVZ5</accession>
<evidence type="ECO:0000313" key="6">
    <source>
        <dbReference type="Proteomes" id="UP001551176"/>
    </source>
</evidence>
<proteinExistence type="inferred from homology"/>
<organism evidence="5 6">
    <name type="scientific">Streptomyces atriruber</name>
    <dbReference type="NCBI Taxonomy" id="545121"/>
    <lineage>
        <taxon>Bacteria</taxon>
        <taxon>Bacillati</taxon>
        <taxon>Actinomycetota</taxon>
        <taxon>Actinomycetes</taxon>
        <taxon>Kitasatosporales</taxon>
        <taxon>Streptomycetaceae</taxon>
        <taxon>Streptomyces</taxon>
    </lineage>
</organism>
<dbReference type="InterPro" id="IPR015815">
    <property type="entry name" value="HIBADH-related"/>
</dbReference>
<feature type="domain" description="6-phosphogluconate dehydrogenase NADP-binding" evidence="3">
    <location>
        <begin position="11"/>
        <end position="165"/>
    </location>
</feature>
<evidence type="ECO:0000256" key="1">
    <source>
        <dbReference type="ARBA" id="ARBA00009080"/>
    </source>
</evidence>
<dbReference type="Gene3D" id="3.40.50.720">
    <property type="entry name" value="NAD(P)-binding Rossmann-like Domain"/>
    <property type="match status" value="1"/>
</dbReference>
<evidence type="ECO:0000256" key="2">
    <source>
        <dbReference type="ARBA" id="ARBA00023002"/>
    </source>
</evidence>
<dbReference type="SUPFAM" id="SSF51735">
    <property type="entry name" value="NAD(P)-binding Rossmann-fold domains"/>
    <property type="match status" value="1"/>
</dbReference>
<evidence type="ECO:0000259" key="4">
    <source>
        <dbReference type="Pfam" id="PF21761"/>
    </source>
</evidence>
<comment type="similarity">
    <text evidence="1">Belongs to the HIBADH-related family.</text>
</comment>
<dbReference type="InterPro" id="IPR048666">
    <property type="entry name" value="RedAm-like_C"/>
</dbReference>
<keyword evidence="2" id="KW-0560">Oxidoreductase</keyword>
<dbReference type="InterPro" id="IPR013328">
    <property type="entry name" value="6PGD_dom2"/>
</dbReference>
<dbReference type="InterPro" id="IPR051265">
    <property type="entry name" value="HIBADH-related_NP60_sf"/>
</dbReference>
<gene>
    <name evidence="5" type="ORF">ABZ921_31630</name>
</gene>